<dbReference type="GO" id="GO:0005813">
    <property type="term" value="C:centrosome"/>
    <property type="evidence" value="ECO:0007669"/>
    <property type="project" value="UniProtKB-SubCell"/>
</dbReference>
<evidence type="ECO:0000259" key="9">
    <source>
        <dbReference type="PROSITE" id="PS51064"/>
    </source>
</evidence>
<evidence type="ECO:0000256" key="5">
    <source>
        <dbReference type="SAM" id="MobiDB-lite"/>
    </source>
</evidence>
<feature type="compositionally biased region" description="Basic and acidic residues" evidence="5">
    <location>
        <begin position="874"/>
        <end position="902"/>
    </location>
</feature>
<feature type="compositionally biased region" description="Basic and acidic residues" evidence="5">
    <location>
        <begin position="730"/>
        <end position="746"/>
    </location>
</feature>
<feature type="region of interest" description="Disordered" evidence="5">
    <location>
        <begin position="959"/>
        <end position="993"/>
    </location>
</feature>
<dbReference type="InterPro" id="IPR052126">
    <property type="entry name" value="Spindle_Org/Thrombomodulin"/>
</dbReference>
<feature type="compositionally biased region" description="Polar residues" evidence="5">
    <location>
        <begin position="1822"/>
        <end position="1832"/>
    </location>
</feature>
<evidence type="ECO:0000313" key="12">
    <source>
        <dbReference type="Proteomes" id="UP000310200"/>
    </source>
</evidence>
<feature type="transmembrane region" description="Helical" evidence="6">
    <location>
        <begin position="2933"/>
        <end position="2955"/>
    </location>
</feature>
<feature type="region of interest" description="Disordered" evidence="5">
    <location>
        <begin position="1381"/>
        <end position="1406"/>
    </location>
</feature>
<dbReference type="SMART" id="SM00310">
    <property type="entry name" value="PTBI"/>
    <property type="match status" value="1"/>
</dbReference>
<dbReference type="Pfam" id="PF02174">
    <property type="entry name" value="IRS"/>
    <property type="match status" value="1"/>
</dbReference>
<dbReference type="InterPro" id="IPR011993">
    <property type="entry name" value="PH-like_dom_sf"/>
</dbReference>
<feature type="compositionally biased region" description="Low complexity" evidence="5">
    <location>
        <begin position="1282"/>
        <end position="1294"/>
    </location>
</feature>
<evidence type="ECO:0000259" key="8">
    <source>
        <dbReference type="PROSITE" id="PS50836"/>
    </source>
</evidence>
<dbReference type="SUPFAM" id="SSF50729">
    <property type="entry name" value="PH domain-like"/>
    <property type="match status" value="2"/>
</dbReference>
<dbReference type="InterPro" id="IPR001849">
    <property type="entry name" value="PH_domain"/>
</dbReference>
<evidence type="ECO:0000256" key="2">
    <source>
        <dbReference type="ARBA" id="ARBA00022490"/>
    </source>
</evidence>
<protein>
    <submittedName>
        <fullName evidence="11">DOMON domain-containing protein</fullName>
    </submittedName>
</protein>
<feature type="compositionally biased region" description="Basic residues" evidence="5">
    <location>
        <begin position="1191"/>
        <end position="1200"/>
    </location>
</feature>
<dbReference type="CDD" id="cd00821">
    <property type="entry name" value="PH"/>
    <property type="match status" value="1"/>
</dbReference>
<keyword evidence="6" id="KW-0472">Membrane</keyword>
<feature type="compositionally biased region" description="Low complexity" evidence="5">
    <location>
        <begin position="1839"/>
        <end position="1849"/>
    </location>
</feature>
<dbReference type="SMART" id="SM00233">
    <property type="entry name" value="PH"/>
    <property type="match status" value="1"/>
</dbReference>
<feature type="compositionally biased region" description="Basic and acidic residues" evidence="5">
    <location>
        <begin position="1420"/>
        <end position="1446"/>
    </location>
</feature>
<feature type="region of interest" description="Disordered" evidence="5">
    <location>
        <begin position="1420"/>
        <end position="1467"/>
    </location>
</feature>
<dbReference type="PROSITE" id="PS51549">
    <property type="entry name" value="DM13"/>
    <property type="match status" value="2"/>
</dbReference>
<proteinExistence type="predicted"/>
<evidence type="ECO:0000256" key="4">
    <source>
        <dbReference type="ARBA" id="ARBA00023212"/>
    </source>
</evidence>
<evidence type="ECO:0000256" key="3">
    <source>
        <dbReference type="ARBA" id="ARBA00022737"/>
    </source>
</evidence>
<feature type="region of interest" description="Disordered" evidence="5">
    <location>
        <begin position="848"/>
        <end position="902"/>
    </location>
</feature>
<feature type="region of interest" description="Disordered" evidence="5">
    <location>
        <begin position="1771"/>
        <end position="1852"/>
    </location>
</feature>
<dbReference type="Pfam" id="PF00169">
    <property type="entry name" value="PH"/>
    <property type="match status" value="1"/>
</dbReference>
<keyword evidence="2" id="KW-0963">Cytoplasm</keyword>
<dbReference type="InterPro" id="IPR045266">
    <property type="entry name" value="DOH_DOMON"/>
</dbReference>
<dbReference type="PROSITE" id="PS51064">
    <property type="entry name" value="IRS_PTB"/>
    <property type="match status" value="1"/>
</dbReference>
<dbReference type="PROSITE" id="PS50003">
    <property type="entry name" value="PH_DOMAIN"/>
    <property type="match status" value="1"/>
</dbReference>
<keyword evidence="3" id="KW-0677">Repeat</keyword>
<feature type="region of interest" description="Disordered" evidence="5">
    <location>
        <begin position="730"/>
        <end position="766"/>
    </location>
</feature>
<dbReference type="InterPro" id="IPR005018">
    <property type="entry name" value="DOMON_domain"/>
</dbReference>
<evidence type="ECO:0000259" key="7">
    <source>
        <dbReference type="PROSITE" id="PS50003"/>
    </source>
</evidence>
<dbReference type="PROSITE" id="PS50836">
    <property type="entry name" value="DOMON"/>
    <property type="match status" value="1"/>
</dbReference>
<dbReference type="SMART" id="SM00664">
    <property type="entry name" value="DoH"/>
    <property type="match status" value="1"/>
</dbReference>
<evidence type="ECO:0000259" key="10">
    <source>
        <dbReference type="PROSITE" id="PS51549"/>
    </source>
</evidence>
<keyword evidence="6" id="KW-1133">Transmembrane helix</keyword>
<feature type="region of interest" description="Disordered" evidence="5">
    <location>
        <begin position="1191"/>
        <end position="1297"/>
    </location>
</feature>
<feature type="domain" description="DM13" evidence="10">
    <location>
        <begin position="2417"/>
        <end position="2524"/>
    </location>
</feature>
<dbReference type="CDD" id="cd09631">
    <property type="entry name" value="DOMON_DOH"/>
    <property type="match status" value="1"/>
</dbReference>
<dbReference type="STRING" id="300112.A0A4V3S953"/>
<gene>
    <name evidence="11" type="ORF">DBV15_04344</name>
</gene>
<dbReference type="SMART" id="SM00686">
    <property type="entry name" value="DM13"/>
    <property type="match status" value="2"/>
</dbReference>
<feature type="domain" description="PH" evidence="7">
    <location>
        <begin position="93"/>
        <end position="200"/>
    </location>
</feature>
<organism evidence="11 12">
    <name type="scientific">Temnothorax longispinosus</name>
    <dbReference type="NCBI Taxonomy" id="300112"/>
    <lineage>
        <taxon>Eukaryota</taxon>
        <taxon>Metazoa</taxon>
        <taxon>Ecdysozoa</taxon>
        <taxon>Arthropoda</taxon>
        <taxon>Hexapoda</taxon>
        <taxon>Insecta</taxon>
        <taxon>Pterygota</taxon>
        <taxon>Neoptera</taxon>
        <taxon>Endopterygota</taxon>
        <taxon>Hymenoptera</taxon>
        <taxon>Apocrita</taxon>
        <taxon>Aculeata</taxon>
        <taxon>Formicoidea</taxon>
        <taxon>Formicidae</taxon>
        <taxon>Myrmicinae</taxon>
        <taxon>Temnothorax</taxon>
    </lineage>
</organism>
<feature type="region of interest" description="Disordered" evidence="5">
    <location>
        <begin position="370"/>
        <end position="400"/>
    </location>
</feature>
<feature type="region of interest" description="Disordered" evidence="5">
    <location>
        <begin position="1591"/>
        <end position="1614"/>
    </location>
</feature>
<dbReference type="PANTHER" id="PTHR24036:SF16">
    <property type="entry name" value="KNICKKOPF"/>
    <property type="match status" value="1"/>
</dbReference>
<dbReference type="InterPro" id="IPR002404">
    <property type="entry name" value="IRS_PTB"/>
</dbReference>
<feature type="domain" description="DOMON" evidence="8">
    <location>
        <begin position="2551"/>
        <end position="2684"/>
    </location>
</feature>
<feature type="compositionally biased region" description="Polar residues" evidence="5">
    <location>
        <begin position="850"/>
        <end position="872"/>
    </location>
</feature>
<dbReference type="Proteomes" id="UP000310200">
    <property type="component" value="Unassembled WGS sequence"/>
</dbReference>
<feature type="compositionally biased region" description="Low complexity" evidence="5">
    <location>
        <begin position="375"/>
        <end position="394"/>
    </location>
</feature>
<keyword evidence="12" id="KW-1185">Reference proteome</keyword>
<dbReference type="PANTHER" id="PTHR24036">
    <property type="entry name" value="SKELETOR-RELATED"/>
    <property type="match status" value="1"/>
</dbReference>
<keyword evidence="4" id="KW-0206">Cytoskeleton</keyword>
<name>A0A4V3S953_9HYME</name>
<feature type="compositionally biased region" description="Polar residues" evidence="5">
    <location>
        <begin position="962"/>
        <end position="971"/>
    </location>
</feature>
<evidence type="ECO:0000256" key="1">
    <source>
        <dbReference type="ARBA" id="ARBA00004300"/>
    </source>
</evidence>
<dbReference type="Pfam" id="PF15309">
    <property type="entry name" value="ALMS_motif"/>
    <property type="match status" value="1"/>
</dbReference>
<dbReference type="SMART" id="SM01244">
    <property type="entry name" value="IRS"/>
    <property type="match status" value="1"/>
</dbReference>
<keyword evidence="6" id="KW-0812">Transmembrane</keyword>
<evidence type="ECO:0000256" key="6">
    <source>
        <dbReference type="SAM" id="Phobius"/>
    </source>
</evidence>
<feature type="compositionally biased region" description="Polar residues" evidence="5">
    <location>
        <begin position="1785"/>
        <end position="1800"/>
    </location>
</feature>
<dbReference type="EMBL" id="QBLH01003184">
    <property type="protein sequence ID" value="TGZ43774.1"/>
    <property type="molecule type" value="Genomic_DNA"/>
</dbReference>
<feature type="domain" description="IRS-type PTB" evidence="9">
    <location>
        <begin position="219"/>
        <end position="322"/>
    </location>
</feature>
<sequence length="2974" mass="333059">MRSFHNVSRCVYRYDYEKASSQLVHIHILKHVTYKKAEEEKSQACIPIEALVDTSDGKSLKASAELRSHARKKTEIMSIDRSYWCLSRQPPEEPLMQGILLLPPQGMLGQLKKSWHKRFCQLFRTSNYGIKRVEIYDSQEEAILQSHSPRIVTLDACIKIAPSNQSHVFKVVTKSGIHYFGCYSEIEMTHWITAFQLVAFKDSASNQIEENNDLYCTSGEGVFSVKVVETDASKRCGLEARNYTLVIAAVDMKLMDGDIVLFTWPYRYIRRYGYRDGKFIFEAGRKCVSGEGSFRLEHGSQQEIFRCMYAKMKSMKKLLDEENNSSIECNDTQFQAALSMEPGSRAALPPSSNNSSSNLIDIEFSTTQNSQKPLSISSTSMDSAISSSRSINKSKPAKPPRKYVFGNLLEKRSPDSEFLDLPTCGEYRTISQGNSPELSHKTIGGVMREDEEKHPYDLVEIRNDAWKTHGIDSVHHTERVNSNLPDERDKENDNDDMQYEIMLPIRNHDSFQNSFKSKCGDNAIVTPSAMQSVAKTDESDYDKLEHFGSATKLSQKSAYKYTNSSQSVHSNVSHGESSNLPAWSSYTIVEDMSAIRLADDSHLGYGIIRKKQDLPETASIGNTTVGPQHKVFNDSEYAIVSKPKRLAQFSTIAAVFVGESHVTERPDAGSRLNLPKFDHLYRLFDTIQNYVSDKRTTGRRQNPNASWTASMEYDSESSCEGRCLRDFENPDEPAAREKCDRRENAPRHSPPPSSIEPSASGFRSSVGKRSLSAQVMEYYRKYSRDANLDQYFSLPVSNAPQEAIKYYYSVYELSAQVGSSSRQDCVGEEYNLKSYVPRERRRWVRPPLIGQSSNTDASSRYIQPLTDIQTPSPDLKRVTPETIHEERSDSQEKFPEVNERKLSSPTSSVASYKPLEWDSGADVGYFNSIAHNKQNDKKLSTIERMALARGCSAALRLDPEGTTESGLQSGKNAAAQGGSKAASTAPDANSTPLIGNVSGSESEIEITPIVKNHLPGIITGDDIKSQERCVPSEIAQPKAAVRPTRLEIHDTPTSSFVFEVPPAKYSTAERRIVSKRREVPRPSSSPLKKSISMNVIPPLSSKFSLKRSQSEVNLHAKERKTVLPLIFDSTSSIATVVNKPATCDKVIQTSPDVCAQESVGVQVSDLEENKSPTAEKDPNLQTAIHSILKRSKGTYKVKNPRKSDASRSVGGDAEVGADAKESQRRPNSSDISQNASTSATPQPDETENVSGRANSFEYFPGHTYANVPNERDSHVSSDTGRSNSTLPNSSSSVNDKLWGDSDSLVRDLERSVNILKSLVDANKCDKQIKKRLIQHVIKRLVTAKYTDDKIEHNLEDNVPWNPDDARNKVYRAELLQALANKHSTTESSDEWNLRKKDASMQKSMGTASDVIKEVALESSNSDKFDRHTDRTEMDGRKARLGLRTDDCQQTSNTPTDPDKSESSECFVPQRNHKNAKVNDIFCFKENCKLPHRESTTTNSIPPDRNRILLDAVVNNRRTPVESNNNTDNNTDWRLPTTSSERQFELKKCSMSESGDSKLVNYAEMEKRNQLIWITNEISHLCNLKKLLEQPRRLERPKSSPRKSKSANLKSKQAAILTRREQHGDVLHRSVSDLREDSVNEPWSSHCNLAACEAADNMVQRIMKRNSCTQTATGVASAYSKTGGEIVSAGRTRRSAKHVVVGVQTLPREASSTPVTAAESDVYDAKYANLQKPCAHYQNGTKCRDQSCQTHTVPIVQRTCVRCKQSPSETALIKSRKDHQGDVPAVSQQTQTNYASDNSVTEPAHRRISQSNNVQPKQKEAKNQINASKSKCSCTRGVCSSGSDSKGSSGTVKAKRTEYYKQSFTTCPLCFKQKPAVSNTLCGVCQKNPSCTHDNISGIEPTCGNACECDNLPVNDADRRIIIGKSRQNYNAESQSRIRALNYGEQSDTEKICDCANDCAACHNSGTTAGTLRECCSNGKIDNNGSCRFECHLKIAEHQPQTRIYSDSSQDSDVNQHLKVQSSVKCNCDEACSCSNNQAKDVVKGKARKSYASKPNYVDNTSINKTERNYKHCRACGAMYQNTRKCGCRQTYPKAVAYELSFTKENVSKNEISDIVTPKVPKQPLNAAKSDACPCDIIKKNNSNKNLHQMSTLQDYLSRNNPEFVGNAETRRQYLSEICQLRELRKEKRIQLLAMASISSVIKSAPIRKPTVCIQRKITDEEMKERSRKRYLRLNEVRFKRRQQERQEEARRNKLMAKIFCKRLQQKVLRGQKGTSALVTLLGYLLFSCAYGQEDNGEKYKGKYLGKLNPYHHQVSGDVWAVDQYTLLLTSFNYDGNGADTFFWAGASNRPGPQGFIVPDEWGKTNILDRYFNKDFTLTLPDNKKITDIKWFAVYDLASQNTFGDVYIPEEFDPPAPQKISQLSKRSHNISSEPIVILDSKTISIPQFTYDGQGADTYFWVGLGPQPSSKGQKVPDEYGYMDSLRSYNNEDIVLELPGDKTIFNIDWLSVYDMKTKSNYGSVIIPDGLNVPPSLIKIIKQTQSLPNCVQLHKRYQVAWEIFGPQITIQLTGQVAEDEYMAFGLSGSETSSRMEGADVAVAYMDDTRGYATDYNITAKAPCGKVLGQYKGVCRDELLGGLDSNQLYTAVREDGINTITYRRTLISSDVGDKEFPTDKPVYVVWALGRLDKTNNEPSFHDVYPRSDVVLELNRKEPENTCIDFTEHNKKIFSREPWQKTEIFDRSVRTFKATIGPSGGKRGYEGITGKPSVGLAWYIEGALIPELYLRRGLTYSFRVHGGNNPHSAELYHPLIITDEPHGGYDTLSDLAQSKIRVLAGVELTRRGRPRPTAVGPLCLSKHNGRDRRLDDNFPSFKKFNRTLVQVCEPGEGGNLVISPNSSWPDLVYYHSFTHANMGWKIHVVDSYTPKNGAIAHKLSLFIVIATVLLGLWKLYALLAICKGVDRNIFLASTYAPQSK</sequence>
<dbReference type="Pfam" id="PF03351">
    <property type="entry name" value="DOMON"/>
    <property type="match status" value="1"/>
</dbReference>
<dbReference type="Gene3D" id="2.30.29.30">
    <property type="entry name" value="Pleckstrin-homology domain (PH domain)/Phosphotyrosine-binding domain (PTB)"/>
    <property type="match status" value="2"/>
</dbReference>
<accession>A0A4V3S953</accession>
<dbReference type="InterPro" id="IPR019545">
    <property type="entry name" value="DM13_domain"/>
</dbReference>
<reference evidence="11 12" key="1">
    <citation type="journal article" date="2019" name="Philos. Trans. R. Soc. Lond., B, Biol. Sci.">
        <title>Ant behaviour and brain gene expression of defending hosts depend on the ecological success of the intruding social parasite.</title>
        <authorList>
            <person name="Kaur R."/>
            <person name="Stoldt M."/>
            <person name="Jongepier E."/>
            <person name="Feldmeyer B."/>
            <person name="Menzel F."/>
            <person name="Bornberg-Bauer E."/>
            <person name="Foitzik S."/>
        </authorList>
    </citation>
    <scope>NUCLEOTIDE SEQUENCE [LARGE SCALE GENOMIC DNA]</scope>
    <source>
        <tissue evidence="11">Whole body</tissue>
    </source>
</reference>
<feature type="domain" description="DM13" evidence="10">
    <location>
        <begin position="2301"/>
        <end position="2408"/>
    </location>
</feature>
<feature type="non-terminal residue" evidence="11">
    <location>
        <position position="2974"/>
    </location>
</feature>
<feature type="compositionally biased region" description="Polar residues" evidence="5">
    <location>
        <begin position="1225"/>
        <end position="1253"/>
    </location>
</feature>
<dbReference type="Pfam" id="PF10517">
    <property type="entry name" value="DM13"/>
    <property type="match status" value="2"/>
</dbReference>
<dbReference type="InterPro" id="IPR029299">
    <property type="entry name" value="ALMS_motif"/>
</dbReference>
<evidence type="ECO:0000313" key="11">
    <source>
        <dbReference type="EMBL" id="TGZ43774.1"/>
    </source>
</evidence>
<comment type="subcellular location">
    <subcellularLocation>
        <location evidence="1">Cytoplasm</location>
        <location evidence="1">Cytoskeleton</location>
        <location evidence="1">Microtubule organizing center</location>
        <location evidence="1">Centrosome</location>
    </subcellularLocation>
</comment>
<comment type="caution">
    <text evidence="11">The sequence shown here is derived from an EMBL/GenBank/DDBJ whole genome shotgun (WGS) entry which is preliminary data.</text>
</comment>